<evidence type="ECO:0000256" key="1">
    <source>
        <dbReference type="SAM" id="SignalP"/>
    </source>
</evidence>
<name>A0A2K9Z712_RHILE</name>
<accession>A0A2K9Z712</accession>
<evidence type="ECO:0000313" key="3">
    <source>
        <dbReference type="Proteomes" id="UP000238523"/>
    </source>
</evidence>
<proteinExistence type="predicted"/>
<organism evidence="2 3">
    <name type="scientific">Rhizobium leguminosarum</name>
    <dbReference type="NCBI Taxonomy" id="384"/>
    <lineage>
        <taxon>Bacteria</taxon>
        <taxon>Pseudomonadati</taxon>
        <taxon>Pseudomonadota</taxon>
        <taxon>Alphaproteobacteria</taxon>
        <taxon>Hyphomicrobiales</taxon>
        <taxon>Rhizobiaceae</taxon>
        <taxon>Rhizobium/Agrobacterium group</taxon>
        <taxon>Rhizobium</taxon>
    </lineage>
</organism>
<dbReference type="EMBL" id="CP025012">
    <property type="protein sequence ID" value="AUW43891.1"/>
    <property type="molecule type" value="Genomic_DNA"/>
</dbReference>
<keyword evidence="1" id="KW-0732">Signal</keyword>
<protein>
    <submittedName>
        <fullName evidence="2">Uncharacterized protein</fullName>
    </submittedName>
</protein>
<reference evidence="2 3" key="1">
    <citation type="submission" date="2017-11" db="EMBL/GenBank/DDBJ databases">
        <title>Complete genome of Rhizobium leguminosarum Norway, an ineffective micro-symbiont.</title>
        <authorList>
            <person name="Hoffrichter A."/>
            <person name="Liang J."/>
            <person name="Brachmann A."/>
            <person name="Marin M."/>
        </authorList>
    </citation>
    <scope>NUCLEOTIDE SEQUENCE [LARGE SCALE GENOMIC DNA]</scope>
    <source>
        <strain evidence="2 3">Norway</strain>
    </source>
</reference>
<dbReference type="Proteomes" id="UP000238523">
    <property type="component" value="Chromosome"/>
</dbReference>
<dbReference type="AlphaFoldDB" id="A0A2K9Z712"/>
<dbReference type="RefSeq" id="WP_105008215.1">
    <property type="nucleotide sequence ID" value="NZ_CP025012.1"/>
</dbReference>
<sequence>MRKILSSIGALAFLLSGINAYAVDLPALPAGAKKVTLEEFKAFADGKHVKVEIFDLEKPVTADLVWSWKKGTITGKANVDGKMMDVKSKLTFKDGKACSNAKGEKPNCHSIYIDGDKFYEVRDDMKVHAVSTVG</sequence>
<feature type="chain" id="PRO_5014629723" evidence="1">
    <location>
        <begin position="23"/>
        <end position="134"/>
    </location>
</feature>
<feature type="signal peptide" evidence="1">
    <location>
        <begin position="1"/>
        <end position="22"/>
    </location>
</feature>
<evidence type="ECO:0000313" key="2">
    <source>
        <dbReference type="EMBL" id="AUW43891.1"/>
    </source>
</evidence>
<gene>
    <name evidence="2" type="ORF">CUJ84_Chr003556</name>
</gene>